<feature type="domain" description="GH18" evidence="1">
    <location>
        <begin position="40"/>
        <end position="136"/>
    </location>
</feature>
<accession>A0A0B7JWW1</accession>
<sequence>MVYVATIWYQQHMQLTRYLLPIESGIRDDHKLIPNSERKWEIKAFVLPIQEIRRALGPVKLLSAAVLGQEVDLIAFGSSTMPQINHEVDFANVMYHVVIHHTGVVGSKAVVQRYMDRGAPPGKLDPGLPYYCRMAAVCDAAYPLGCPVPLMEDPETGADLGMAGGFSWRDETPAELAKSYHRALTHGFTYEDGNYDY</sequence>
<dbReference type="GO" id="GO:0005975">
    <property type="term" value="P:carbohydrate metabolic process"/>
    <property type="evidence" value="ECO:0007669"/>
    <property type="project" value="InterPro"/>
</dbReference>
<gene>
    <name evidence="2" type="ORF">BN869_000003807_1</name>
</gene>
<dbReference type="InterPro" id="IPR001223">
    <property type="entry name" value="Glyco_hydro18_cat"/>
</dbReference>
<dbReference type="EMBL" id="CDPU01000008">
    <property type="protein sequence ID" value="CEO47752.1"/>
    <property type="molecule type" value="Genomic_DNA"/>
</dbReference>
<reference evidence="2" key="1">
    <citation type="submission" date="2015-01" db="EMBL/GenBank/DDBJ databases">
        <authorList>
            <person name="Durling Mikael"/>
        </authorList>
    </citation>
    <scope>NUCLEOTIDE SEQUENCE</scope>
</reference>
<name>A0A0B7JWW1_BIOOC</name>
<dbReference type="SUPFAM" id="SSF51445">
    <property type="entry name" value="(Trans)glycosidases"/>
    <property type="match status" value="1"/>
</dbReference>
<evidence type="ECO:0000259" key="1">
    <source>
        <dbReference type="Pfam" id="PF00704"/>
    </source>
</evidence>
<dbReference type="Pfam" id="PF00704">
    <property type="entry name" value="Glyco_hydro_18"/>
    <property type="match status" value="1"/>
</dbReference>
<dbReference type="AlphaFoldDB" id="A0A0B7JWW1"/>
<organism evidence="2">
    <name type="scientific">Bionectria ochroleuca</name>
    <name type="common">Gliocladium roseum</name>
    <dbReference type="NCBI Taxonomy" id="29856"/>
    <lineage>
        <taxon>Eukaryota</taxon>
        <taxon>Fungi</taxon>
        <taxon>Dikarya</taxon>
        <taxon>Ascomycota</taxon>
        <taxon>Pezizomycotina</taxon>
        <taxon>Sordariomycetes</taxon>
        <taxon>Hypocreomycetidae</taxon>
        <taxon>Hypocreales</taxon>
        <taxon>Bionectriaceae</taxon>
        <taxon>Clonostachys</taxon>
    </lineage>
</organism>
<evidence type="ECO:0000313" key="2">
    <source>
        <dbReference type="EMBL" id="CEO47752.1"/>
    </source>
</evidence>
<dbReference type="InterPro" id="IPR017853">
    <property type="entry name" value="GH"/>
</dbReference>
<protein>
    <recommendedName>
        <fullName evidence="1">GH18 domain-containing protein</fullName>
    </recommendedName>
</protein>
<dbReference type="Gene3D" id="3.20.20.80">
    <property type="entry name" value="Glycosidases"/>
    <property type="match status" value="1"/>
</dbReference>
<proteinExistence type="predicted"/>